<comment type="subcellular location">
    <subcellularLocation>
        <location evidence="1">Cell envelope</location>
    </subcellularLocation>
</comment>
<dbReference type="AlphaFoldDB" id="A0A1H1Z955"/>
<comment type="similarity">
    <text evidence="2">Belongs to the membrane fusion protein (MFP) (TC 8.A.1) family.</text>
</comment>
<protein>
    <submittedName>
        <fullName evidence="6">HlyD family secretion protein</fullName>
    </submittedName>
</protein>
<dbReference type="Pfam" id="PF25967">
    <property type="entry name" value="RND-MFP_C"/>
    <property type="match status" value="1"/>
</dbReference>
<dbReference type="Gene3D" id="1.10.287.470">
    <property type="entry name" value="Helix hairpin bin"/>
    <property type="match status" value="1"/>
</dbReference>
<keyword evidence="3" id="KW-0175">Coiled coil</keyword>
<keyword evidence="7" id="KW-1185">Reference proteome</keyword>
<dbReference type="EMBL" id="LT629740">
    <property type="protein sequence ID" value="SDT30022.1"/>
    <property type="molecule type" value="Genomic_DNA"/>
</dbReference>
<feature type="domain" description="Multidrug resistance protein MdtA-like C-terminal permuted SH3" evidence="5">
    <location>
        <begin position="347"/>
        <end position="408"/>
    </location>
</feature>
<evidence type="ECO:0000259" key="5">
    <source>
        <dbReference type="Pfam" id="PF25967"/>
    </source>
</evidence>
<dbReference type="Proteomes" id="UP000199679">
    <property type="component" value="Chromosome I"/>
</dbReference>
<evidence type="ECO:0000256" key="4">
    <source>
        <dbReference type="SAM" id="Phobius"/>
    </source>
</evidence>
<dbReference type="Gene3D" id="2.40.50.100">
    <property type="match status" value="1"/>
</dbReference>
<keyword evidence="4" id="KW-1133">Transmembrane helix</keyword>
<gene>
    <name evidence="6" type="ORF">SAMN05216490_3011</name>
</gene>
<dbReference type="STRING" id="652787.SAMN05216490_3011"/>
<dbReference type="NCBIfam" id="TIGR01730">
    <property type="entry name" value="RND_mfp"/>
    <property type="match status" value="1"/>
</dbReference>
<proteinExistence type="inferred from homology"/>
<organism evidence="6 7">
    <name type="scientific">Mucilaginibacter mallensis</name>
    <dbReference type="NCBI Taxonomy" id="652787"/>
    <lineage>
        <taxon>Bacteria</taxon>
        <taxon>Pseudomonadati</taxon>
        <taxon>Bacteroidota</taxon>
        <taxon>Sphingobacteriia</taxon>
        <taxon>Sphingobacteriales</taxon>
        <taxon>Sphingobacteriaceae</taxon>
        <taxon>Mucilaginibacter</taxon>
    </lineage>
</organism>
<dbReference type="SUPFAM" id="SSF111369">
    <property type="entry name" value="HlyD-like secretion proteins"/>
    <property type="match status" value="1"/>
</dbReference>
<dbReference type="OrthoDB" id="1957187at2"/>
<name>A0A1H1Z955_MUCMA</name>
<evidence type="ECO:0000313" key="7">
    <source>
        <dbReference type="Proteomes" id="UP000199679"/>
    </source>
</evidence>
<dbReference type="PANTHER" id="PTHR32347:SF23">
    <property type="entry name" value="BLL5650 PROTEIN"/>
    <property type="match status" value="1"/>
</dbReference>
<accession>A0A1H1Z955</accession>
<dbReference type="PANTHER" id="PTHR32347">
    <property type="entry name" value="EFFLUX SYSTEM COMPONENT YKNX-RELATED"/>
    <property type="match status" value="1"/>
</dbReference>
<reference evidence="6 7" key="1">
    <citation type="submission" date="2016-10" db="EMBL/GenBank/DDBJ databases">
        <authorList>
            <person name="de Groot N.N."/>
        </authorList>
    </citation>
    <scope>NUCLEOTIDE SEQUENCE [LARGE SCALE GENOMIC DNA]</scope>
    <source>
        <strain evidence="6 7">MP1X4</strain>
    </source>
</reference>
<sequence>MDRIIEKKKWNNKRIMIIAGVSALVIFIVFVVVTGVGGKSKLDVDTDRITISEVTKGPFQETIPVNGVVLPITTIYLDAVEGGRVEKLYVEDGTQMKAGDPIMKLSDLDLELSLANQQTAVFNVLTQMQISRDQAQQNTIGKLQNMADADNAFRDASRVYKLDQKLYAQKAIGLQEFQIAQNTYDYALRKEKLNAQILKQDSTSVKQQAQQAQESYANMKSTLDLMKQKVGDLVVKAPVDGQLSSMDSEVGQNITKGERLGEIDVLSGFKVRVNIDEHYISRVYKGLKGDFQFADKTYNLKIKKVFDQVKAGTGQFQVDMEFVGAVPQGIRNGQTLQIRLALSDATQAILLPKGGFYQQTGGNWIFKVSANGKTAYRADIQLNRQSPDYYEVISGLQPGDKVITSSYDTYGEMQELILNK</sequence>
<feature type="transmembrane region" description="Helical" evidence="4">
    <location>
        <begin position="15"/>
        <end position="38"/>
    </location>
</feature>
<evidence type="ECO:0000256" key="2">
    <source>
        <dbReference type="ARBA" id="ARBA00009477"/>
    </source>
</evidence>
<evidence type="ECO:0000256" key="3">
    <source>
        <dbReference type="ARBA" id="ARBA00023054"/>
    </source>
</evidence>
<dbReference type="GO" id="GO:0016020">
    <property type="term" value="C:membrane"/>
    <property type="evidence" value="ECO:0007669"/>
    <property type="project" value="InterPro"/>
</dbReference>
<dbReference type="GO" id="GO:0030313">
    <property type="term" value="C:cell envelope"/>
    <property type="evidence" value="ECO:0007669"/>
    <property type="project" value="UniProtKB-SubCell"/>
</dbReference>
<dbReference type="GO" id="GO:0022857">
    <property type="term" value="F:transmembrane transporter activity"/>
    <property type="evidence" value="ECO:0007669"/>
    <property type="project" value="InterPro"/>
</dbReference>
<dbReference type="RefSeq" id="WP_091374379.1">
    <property type="nucleotide sequence ID" value="NZ_LT629740.1"/>
</dbReference>
<dbReference type="Gene3D" id="2.40.30.170">
    <property type="match status" value="1"/>
</dbReference>
<evidence type="ECO:0000256" key="1">
    <source>
        <dbReference type="ARBA" id="ARBA00004196"/>
    </source>
</evidence>
<evidence type="ECO:0000313" key="6">
    <source>
        <dbReference type="EMBL" id="SDT30022.1"/>
    </source>
</evidence>
<dbReference type="Gene3D" id="2.40.420.20">
    <property type="match status" value="1"/>
</dbReference>
<dbReference type="InterPro" id="IPR050465">
    <property type="entry name" value="UPF0194_transport"/>
</dbReference>
<keyword evidence="4" id="KW-0472">Membrane</keyword>
<keyword evidence="4" id="KW-0812">Transmembrane</keyword>
<dbReference type="InterPro" id="IPR058627">
    <property type="entry name" value="MdtA-like_C"/>
</dbReference>
<dbReference type="InterPro" id="IPR006143">
    <property type="entry name" value="RND_pump_MFP"/>
</dbReference>